<reference evidence="1 2" key="1">
    <citation type="submission" date="2012-09" db="EMBL/GenBank/DDBJ databases">
        <title>Draft Genome Sequences of 6 Strains from Genus Thauera.</title>
        <authorList>
            <person name="Liu B."/>
            <person name="Shapleigh J.P."/>
            <person name="Frostegard A.H."/>
        </authorList>
    </citation>
    <scope>NUCLEOTIDE SEQUENCE [LARGE SCALE GENOMIC DNA]</scope>
    <source>
        <strain evidence="1 2">S2</strain>
    </source>
</reference>
<dbReference type="EMBL" id="AMXD01000038">
    <property type="protein sequence ID" value="ENO86219.1"/>
    <property type="molecule type" value="Genomic_DNA"/>
</dbReference>
<dbReference type="SUPFAM" id="SSF52402">
    <property type="entry name" value="Adenine nucleotide alpha hydrolases-like"/>
    <property type="match status" value="1"/>
</dbReference>
<sequence length="51" mass="5502">MAGLFPLALLIRVIQMLLMGAYAHSPLRAVLVGSKTTDLLRAATIPTLLLR</sequence>
<organism evidence="1 2">
    <name type="scientific">Thauera aminoaromatica S2</name>
    <dbReference type="NCBI Taxonomy" id="1234381"/>
    <lineage>
        <taxon>Bacteria</taxon>
        <taxon>Pseudomonadati</taxon>
        <taxon>Pseudomonadota</taxon>
        <taxon>Betaproteobacteria</taxon>
        <taxon>Rhodocyclales</taxon>
        <taxon>Zoogloeaceae</taxon>
        <taxon>Thauera</taxon>
    </lineage>
</organism>
<dbReference type="RefSeq" id="WP_004304970.1">
    <property type="nucleotide sequence ID" value="NZ_AMXD01000038.1"/>
</dbReference>
<accession>N6Z227</accession>
<dbReference type="Proteomes" id="UP000013042">
    <property type="component" value="Unassembled WGS sequence"/>
</dbReference>
<evidence type="ECO:0000313" key="2">
    <source>
        <dbReference type="Proteomes" id="UP000013042"/>
    </source>
</evidence>
<protein>
    <submittedName>
        <fullName evidence="1">UspA domain-containing protein</fullName>
    </submittedName>
</protein>
<gene>
    <name evidence="1" type="ORF">C665_08215</name>
</gene>
<evidence type="ECO:0000313" key="1">
    <source>
        <dbReference type="EMBL" id="ENO86219.1"/>
    </source>
</evidence>
<comment type="caution">
    <text evidence="1">The sequence shown here is derived from an EMBL/GenBank/DDBJ whole genome shotgun (WGS) entry which is preliminary data.</text>
</comment>
<dbReference type="AlphaFoldDB" id="N6Z227"/>
<dbReference type="Gene3D" id="3.40.50.12370">
    <property type="match status" value="1"/>
</dbReference>
<name>N6Z227_THASP</name>
<proteinExistence type="predicted"/>